<gene>
    <name evidence="1" type="ORF">F5876DRAFT_70593</name>
</gene>
<dbReference type="EMBL" id="MU795975">
    <property type="protein sequence ID" value="KAJ3804488.1"/>
    <property type="molecule type" value="Genomic_DNA"/>
</dbReference>
<reference evidence="1" key="1">
    <citation type="submission" date="2022-09" db="EMBL/GenBank/DDBJ databases">
        <title>A Global Phylogenomic Analysis of the Shiitake Genus Lentinula.</title>
        <authorList>
            <consortium name="DOE Joint Genome Institute"/>
            <person name="Sierra-Patev S."/>
            <person name="Min B."/>
            <person name="Naranjo-Ortiz M."/>
            <person name="Looney B."/>
            <person name="Konkel Z."/>
            <person name="Slot J.C."/>
            <person name="Sakamoto Y."/>
            <person name="Steenwyk J.L."/>
            <person name="Rokas A."/>
            <person name="Carro J."/>
            <person name="Camarero S."/>
            <person name="Ferreira P."/>
            <person name="Molpeceres G."/>
            <person name="Ruiz-Duenas F.J."/>
            <person name="Serrano A."/>
            <person name="Henrissat B."/>
            <person name="Drula E."/>
            <person name="Hughes K.W."/>
            <person name="Mata J.L."/>
            <person name="Ishikawa N.K."/>
            <person name="Vargas-Isla R."/>
            <person name="Ushijima S."/>
            <person name="Smith C.A."/>
            <person name="Ahrendt S."/>
            <person name="Andreopoulos W."/>
            <person name="He G."/>
            <person name="Labutti K."/>
            <person name="Lipzen A."/>
            <person name="Ng V."/>
            <person name="Riley R."/>
            <person name="Sandor L."/>
            <person name="Barry K."/>
            <person name="Martinez A.T."/>
            <person name="Xiao Y."/>
            <person name="Gibbons J.G."/>
            <person name="Terashima K."/>
            <person name="Grigoriev I.V."/>
            <person name="Hibbett D.S."/>
        </authorList>
    </citation>
    <scope>NUCLEOTIDE SEQUENCE</scope>
    <source>
        <strain evidence="1">TMI1499</strain>
    </source>
</reference>
<name>A0ACC1TIP3_9AGAR</name>
<dbReference type="Proteomes" id="UP001163835">
    <property type="component" value="Unassembled WGS sequence"/>
</dbReference>
<evidence type="ECO:0000313" key="1">
    <source>
        <dbReference type="EMBL" id="KAJ3804488.1"/>
    </source>
</evidence>
<comment type="caution">
    <text evidence="1">The sequence shown here is derived from an EMBL/GenBank/DDBJ whole genome shotgun (WGS) entry which is preliminary data.</text>
</comment>
<accession>A0ACC1TIP3</accession>
<organism evidence="1 2">
    <name type="scientific">Lentinula aff. lateritia</name>
    <dbReference type="NCBI Taxonomy" id="2804960"/>
    <lineage>
        <taxon>Eukaryota</taxon>
        <taxon>Fungi</taxon>
        <taxon>Dikarya</taxon>
        <taxon>Basidiomycota</taxon>
        <taxon>Agaricomycotina</taxon>
        <taxon>Agaricomycetes</taxon>
        <taxon>Agaricomycetidae</taxon>
        <taxon>Agaricales</taxon>
        <taxon>Marasmiineae</taxon>
        <taxon>Omphalotaceae</taxon>
        <taxon>Lentinula</taxon>
    </lineage>
</organism>
<sequence length="390" mass="44097">MYPHFTTVIEFEDINLTTHIVLPLVTRTAISSKAQELGEDGVEVVPSTAADRALSHEPFIRPLEPAIHEDDSFQSSDQSSIQPHSRNGPRFLNSLTREAKASPHAPPNQPDGNPHGGSIARSLDTILYTSAKEGDYSKKGFEVERELCLSITNSFQCQNCCQSPYQTRSTSAGRDINTKNIRNNQCKDSFGSWERTLNATSDPRTFGYASLEYREDKVRLKDVTTSWYTHYTSSLLEHPPDLPANHVGLKHNVIFIFLHIHQAQPAKFLSRGGQMIISRLLEGVQMWIWNQALSEWEKIGYGEKYHKVIRPMWVTPNSMRRILSKLHPTVLHSSVNFIDGLSPQTLGDFSEMQLIEDLKADLRIAQNAWNEAAEQRLGTMSSLRHSTEEE</sequence>
<evidence type="ECO:0000313" key="2">
    <source>
        <dbReference type="Proteomes" id="UP001163835"/>
    </source>
</evidence>
<proteinExistence type="predicted"/>
<protein>
    <submittedName>
        <fullName evidence="1">Uncharacterized protein</fullName>
    </submittedName>
</protein>
<keyword evidence="2" id="KW-1185">Reference proteome</keyword>